<dbReference type="PANTHER" id="PTHR39322:SF1">
    <property type="entry name" value="ISOVALERYL-HOMOSERINE LACTONE SYNTHASE"/>
    <property type="match status" value="1"/>
</dbReference>
<dbReference type="PRINTS" id="PR01549">
    <property type="entry name" value="AUTOINDCRSYN"/>
</dbReference>
<keyword evidence="8" id="KW-1185">Reference proteome</keyword>
<accession>A0A7W8XSH3</accession>
<evidence type="ECO:0000256" key="5">
    <source>
        <dbReference type="PROSITE-ProRule" id="PRU00533"/>
    </source>
</evidence>
<dbReference type="Gene3D" id="3.40.630.30">
    <property type="match status" value="1"/>
</dbReference>
<dbReference type="GO" id="GO:0061579">
    <property type="term" value="F:N-acyl homoserine lactone synthase activity"/>
    <property type="evidence" value="ECO:0007669"/>
    <property type="project" value="UniProtKB-UniRule"/>
</dbReference>
<name>A0A7W8XSH3_9HYPH</name>
<evidence type="ECO:0000256" key="4">
    <source>
        <dbReference type="ARBA" id="ARBA00022929"/>
    </source>
</evidence>
<dbReference type="AlphaFoldDB" id="A0A7W8XSH3"/>
<proteinExistence type="inferred from homology"/>
<evidence type="ECO:0000256" key="3">
    <source>
        <dbReference type="ARBA" id="ARBA00022691"/>
    </source>
</evidence>
<evidence type="ECO:0000313" key="7">
    <source>
        <dbReference type="EMBL" id="MBB5574783.1"/>
    </source>
</evidence>
<evidence type="ECO:0000313" key="8">
    <source>
        <dbReference type="Proteomes" id="UP000549882"/>
    </source>
</evidence>
<gene>
    <name evidence="7" type="ORF">GGD50_003412</name>
</gene>
<keyword evidence="3 6" id="KW-0949">S-adenosyl-L-methionine</keyword>
<dbReference type="GO" id="GO:0009372">
    <property type="term" value="P:quorum sensing"/>
    <property type="evidence" value="ECO:0007669"/>
    <property type="project" value="UniProtKB-UniRule"/>
</dbReference>
<reference evidence="7 8" key="1">
    <citation type="submission" date="2020-08" db="EMBL/GenBank/DDBJ databases">
        <title>Genomic Encyclopedia of Type Strains, Phase IV (KMG-V): Genome sequencing to study the core and pangenomes of soil and plant-associated prokaryotes.</title>
        <authorList>
            <person name="Whitman W."/>
        </authorList>
    </citation>
    <scope>NUCLEOTIDE SEQUENCE [LARGE SCALE GENOMIC DNA]</scope>
    <source>
        <strain evidence="7 8">SEMIA 4064</strain>
    </source>
</reference>
<dbReference type="EC" id="2.3.1.184" evidence="6"/>
<dbReference type="Pfam" id="PF00765">
    <property type="entry name" value="Autoind_synth"/>
    <property type="match status" value="1"/>
</dbReference>
<dbReference type="RefSeq" id="WP_246451245.1">
    <property type="nucleotide sequence ID" value="NZ_JACHBI010000006.1"/>
</dbReference>
<comment type="caution">
    <text evidence="7">The sequence shown here is derived from an EMBL/GenBank/DDBJ whole genome shotgun (WGS) entry which is preliminary data.</text>
</comment>
<keyword evidence="1 5" id="KW-0673">Quorum sensing</keyword>
<dbReference type="EMBL" id="JACHBI010000006">
    <property type="protein sequence ID" value="MBB5574783.1"/>
    <property type="molecule type" value="Genomic_DNA"/>
</dbReference>
<evidence type="ECO:0000256" key="6">
    <source>
        <dbReference type="RuleBase" id="RU361135"/>
    </source>
</evidence>
<dbReference type="PANTHER" id="PTHR39322">
    <property type="entry name" value="ACYL-HOMOSERINE-LACTONE SYNTHASE"/>
    <property type="match status" value="1"/>
</dbReference>
<organism evidence="7 8">
    <name type="scientific">Rhizobium paranaense</name>
    <dbReference type="NCBI Taxonomy" id="1650438"/>
    <lineage>
        <taxon>Bacteria</taxon>
        <taxon>Pseudomonadati</taxon>
        <taxon>Pseudomonadota</taxon>
        <taxon>Alphaproteobacteria</taxon>
        <taxon>Hyphomicrobiales</taxon>
        <taxon>Rhizobiaceae</taxon>
        <taxon>Rhizobium/Agrobacterium group</taxon>
        <taxon>Rhizobium</taxon>
    </lineage>
</organism>
<keyword evidence="2 6" id="KW-0808">Transferase</keyword>
<evidence type="ECO:0000256" key="1">
    <source>
        <dbReference type="ARBA" id="ARBA00022654"/>
    </source>
</evidence>
<dbReference type="PROSITE" id="PS51187">
    <property type="entry name" value="AUTOINDUCER_SYNTH_2"/>
    <property type="match status" value="1"/>
</dbReference>
<dbReference type="InterPro" id="IPR001690">
    <property type="entry name" value="Autoind_synthase"/>
</dbReference>
<dbReference type="Proteomes" id="UP000549882">
    <property type="component" value="Unassembled WGS sequence"/>
</dbReference>
<keyword evidence="7" id="KW-0012">Acyltransferase</keyword>
<comment type="similarity">
    <text evidence="5 6">Belongs to the autoinducer synthase family.</text>
</comment>
<evidence type="ECO:0000256" key="2">
    <source>
        <dbReference type="ARBA" id="ARBA00022679"/>
    </source>
</evidence>
<protein>
    <recommendedName>
        <fullName evidence="6">Acyl-homoserine-lactone synthase</fullName>
        <ecNumber evidence="6">2.3.1.184</ecNumber>
    </recommendedName>
    <alternativeName>
        <fullName evidence="6">Autoinducer synthesis protein</fullName>
    </alternativeName>
</protein>
<dbReference type="InterPro" id="IPR016181">
    <property type="entry name" value="Acyl_CoA_acyltransferase"/>
</dbReference>
<sequence length="237" mass="26721">MIRLYVGRSASNAQAMEKIWRFRHEQFVERLGWEAIRRSDGLEIDQFDHERALHLALFHEDAVVGYSRLLPTTEPHLLSDVYPQIMNGETWPRSPDIFEWTRCVVAKGEILIDDVPASHVLMTGVMEFCLVAGITSLIVETHPKLVDLLISTGWQVTKLGSPSLLEDGIVVPIQAKPSVAGLLRHHQLYSIEGTTLLLEPELHNPLKPEMTLSHLPYLAHAGVRSNHKNNESAYLAK</sequence>
<dbReference type="SUPFAM" id="SSF55729">
    <property type="entry name" value="Acyl-CoA N-acyltransferases (Nat)"/>
    <property type="match status" value="1"/>
</dbReference>
<dbReference type="GO" id="GO:0007165">
    <property type="term" value="P:signal transduction"/>
    <property type="evidence" value="ECO:0007669"/>
    <property type="project" value="TreeGrafter"/>
</dbReference>
<comment type="catalytic activity">
    <reaction evidence="6">
        <text>a fatty acyl-[ACP] + S-adenosyl-L-methionine = an N-acyl-L-homoserine lactone + S-methyl-5'-thioadenosine + holo-[ACP] + H(+)</text>
        <dbReference type="Rhea" id="RHEA:10096"/>
        <dbReference type="Rhea" id="RHEA-COMP:9685"/>
        <dbReference type="Rhea" id="RHEA-COMP:14125"/>
        <dbReference type="ChEBI" id="CHEBI:15378"/>
        <dbReference type="ChEBI" id="CHEBI:17509"/>
        <dbReference type="ChEBI" id="CHEBI:55474"/>
        <dbReference type="ChEBI" id="CHEBI:59789"/>
        <dbReference type="ChEBI" id="CHEBI:64479"/>
        <dbReference type="ChEBI" id="CHEBI:138651"/>
        <dbReference type="EC" id="2.3.1.184"/>
    </reaction>
</comment>
<keyword evidence="4 5" id="KW-0071">Autoinducer synthesis</keyword>